<dbReference type="Gramene" id="TraesCLE_scaffold_092389_01G000100.1">
    <property type="protein sequence ID" value="TraesCLE_scaffold_092389_01G000100.1"/>
    <property type="gene ID" value="TraesCLE_scaffold_092389_01G000100"/>
</dbReference>
<dbReference type="Gene3D" id="3.30.1330.80">
    <property type="entry name" value="Hypothetical protein, similar to alpha- acetolactate decarboxylase, domain 2"/>
    <property type="match status" value="1"/>
</dbReference>
<dbReference type="Gramene" id="TraesROB_scaffold_097057_01G000100.1">
    <property type="protein sequence ID" value="TraesROB_scaffold_097057_01G000100.1"/>
    <property type="gene ID" value="TraesROB_scaffold_097057_01G000100"/>
</dbReference>
<dbReference type="GO" id="GO:0005634">
    <property type="term" value="C:nucleus"/>
    <property type="evidence" value="ECO:0007669"/>
    <property type="project" value="UniProtKB-SubCell"/>
</dbReference>
<dbReference type="SMR" id="A0A3B6TEG4"/>
<comment type="domain">
    <text evidence="1">The PPC domain mediates interactions between AHL proteins.</text>
</comment>
<dbReference type="Gramene" id="TraesCS7D02G133700.1">
    <property type="protein sequence ID" value="TraesCS7D02G133700.1"/>
    <property type="gene ID" value="TraesCS7D02G133700"/>
</dbReference>
<dbReference type="InterPro" id="IPR005175">
    <property type="entry name" value="PPC_dom"/>
</dbReference>
<dbReference type="STRING" id="4565.A0A3B6TEG4"/>
<dbReference type="InterPro" id="IPR039605">
    <property type="entry name" value="AHL"/>
</dbReference>
<dbReference type="CDD" id="cd11378">
    <property type="entry name" value="DUF296"/>
    <property type="match status" value="1"/>
</dbReference>
<dbReference type="Pfam" id="PF03479">
    <property type="entry name" value="PCC"/>
    <property type="match status" value="1"/>
</dbReference>
<feature type="compositionally biased region" description="Low complexity" evidence="2">
    <location>
        <begin position="214"/>
        <end position="230"/>
    </location>
</feature>
<dbReference type="Gramene" id="TraesWEE_scaffold_099568_01G000100.1">
    <property type="protein sequence ID" value="TraesWEE_scaffold_099568_01G000100.1"/>
    <property type="gene ID" value="TraesWEE_scaffold_099568_01G000100"/>
</dbReference>
<proteinExistence type="predicted"/>
<evidence type="ECO:0000313" key="5">
    <source>
        <dbReference type="Proteomes" id="UP000019116"/>
    </source>
</evidence>
<dbReference type="PANTHER" id="PTHR31500">
    <property type="entry name" value="AT-HOOK MOTIF NUCLEAR-LOCALIZED PROTEIN 9"/>
    <property type="match status" value="1"/>
</dbReference>
<evidence type="ECO:0000256" key="1">
    <source>
        <dbReference type="RuleBase" id="RU367031"/>
    </source>
</evidence>
<name>A0A3B6TEG4_WHEAT</name>
<dbReference type="Gramene" id="TraesCAD_scaffold_107486_01G000100.1">
    <property type="protein sequence ID" value="TraesCAD_scaffold_107486_01G000100.1"/>
    <property type="gene ID" value="TraesCAD_scaffold_107486_01G000100"/>
</dbReference>
<dbReference type="PROSITE" id="PS51742">
    <property type="entry name" value="PPC"/>
    <property type="match status" value="1"/>
</dbReference>
<keyword evidence="1" id="KW-0238">DNA-binding</keyword>
<dbReference type="PANTHER" id="PTHR31500:SF66">
    <property type="entry name" value="AT-HOOK MOTIF NUCLEAR-LOCALIZED PROTEIN"/>
    <property type="match status" value="1"/>
</dbReference>
<reference evidence="4" key="1">
    <citation type="submission" date="2018-08" db="EMBL/GenBank/DDBJ databases">
        <authorList>
            <person name="Rossello M."/>
        </authorList>
    </citation>
    <scope>NUCLEOTIDE SEQUENCE [LARGE SCALE GENOMIC DNA]</scope>
    <source>
        <strain evidence="4">cv. Chinese Spring</strain>
    </source>
</reference>
<dbReference type="GO" id="GO:0003680">
    <property type="term" value="F:minor groove of adenine-thymine-rich DNA binding"/>
    <property type="evidence" value="ECO:0007669"/>
    <property type="project" value="UniProtKB-UniRule"/>
</dbReference>
<dbReference type="SUPFAM" id="SSF117856">
    <property type="entry name" value="AF0104/ALDC/Ptd012-like"/>
    <property type="match status" value="1"/>
</dbReference>
<protein>
    <recommendedName>
        <fullName evidence="1">AT-hook motif nuclear-localized protein</fullName>
    </recommendedName>
</protein>
<sequence length="230" mass="23016">MADHLTNDHITELTKGVTSNLFGNTINLAMEGGGAIPAGAGKAAYGAGPPKSPLHPQPQPTLGARLADAELEPCAAEIVPQIIIVQGGQDVAMEVKSYGGNGWAVFIMSAEGAVSNVTLHQPASPLETVIHKGCFDIVSMTGSYLPSKTDGVSSLKGGFAISLVGADGRIFGGGLAGPLIAASPVQVVIGRFAAGEKEETKQDVASGTPGATEPSDSPSGSSSDPGSPSN</sequence>
<dbReference type="Gramene" id="TraesCS7D03G0298400.1">
    <property type="protein sequence ID" value="TraesCS7D03G0298400.1.CDS"/>
    <property type="gene ID" value="TraesCS7D03G0298400"/>
</dbReference>
<dbReference type="EnsemblPlants" id="TraesCS7D02G133700.1">
    <property type="protein sequence ID" value="TraesCS7D02G133700.1"/>
    <property type="gene ID" value="TraesCS7D02G133700"/>
</dbReference>
<reference evidence="4" key="2">
    <citation type="submission" date="2018-10" db="UniProtKB">
        <authorList>
            <consortium name="EnsemblPlants"/>
        </authorList>
    </citation>
    <scope>IDENTIFICATION</scope>
</reference>
<evidence type="ECO:0000259" key="3">
    <source>
        <dbReference type="PROSITE" id="PS51742"/>
    </source>
</evidence>
<keyword evidence="5" id="KW-1185">Reference proteome</keyword>
<evidence type="ECO:0000256" key="2">
    <source>
        <dbReference type="SAM" id="MobiDB-lite"/>
    </source>
</evidence>
<dbReference type="Proteomes" id="UP000019116">
    <property type="component" value="Chromosome 7D"/>
</dbReference>
<dbReference type="OMA" id="LYVITNM"/>
<evidence type="ECO:0000313" key="4">
    <source>
        <dbReference type="EnsemblPlants" id="TraesCS7D02G133700.1"/>
    </source>
</evidence>
<feature type="region of interest" description="Disordered" evidence="2">
    <location>
        <begin position="196"/>
        <end position="230"/>
    </location>
</feature>
<feature type="domain" description="PPC" evidence="3">
    <location>
        <begin position="75"/>
        <end position="214"/>
    </location>
</feature>
<accession>A0A3B6TEG4</accession>
<comment type="subcellular location">
    <subcellularLocation>
        <location evidence="1">Nucleus</location>
    </subcellularLocation>
</comment>
<comment type="function">
    <text evidence="1">Transcription factor that specifically binds AT-rich DNA sequences related to the nuclear matrix attachment regions (MARs).</text>
</comment>
<dbReference type="AlphaFoldDB" id="A0A3B6TEG4"/>
<dbReference type="OrthoDB" id="2014829at2759"/>
<organism evidence="4">
    <name type="scientific">Triticum aestivum</name>
    <name type="common">Wheat</name>
    <dbReference type="NCBI Taxonomy" id="4565"/>
    <lineage>
        <taxon>Eukaryota</taxon>
        <taxon>Viridiplantae</taxon>
        <taxon>Streptophyta</taxon>
        <taxon>Embryophyta</taxon>
        <taxon>Tracheophyta</taxon>
        <taxon>Spermatophyta</taxon>
        <taxon>Magnoliopsida</taxon>
        <taxon>Liliopsida</taxon>
        <taxon>Poales</taxon>
        <taxon>Poaceae</taxon>
        <taxon>BOP clade</taxon>
        <taxon>Pooideae</taxon>
        <taxon>Triticodae</taxon>
        <taxon>Triticeae</taxon>
        <taxon>Triticinae</taxon>
        <taxon>Triticum</taxon>
    </lineage>
</organism>
<keyword evidence="1" id="KW-0805">Transcription regulation</keyword>
<keyword evidence="1" id="KW-0539">Nucleus</keyword>
<keyword evidence="1" id="KW-0804">Transcription</keyword>